<accession>A0A061RZA6</accession>
<organism evidence="3">
    <name type="scientific">Tetraselmis sp. GSL018</name>
    <dbReference type="NCBI Taxonomy" id="582737"/>
    <lineage>
        <taxon>Eukaryota</taxon>
        <taxon>Viridiplantae</taxon>
        <taxon>Chlorophyta</taxon>
        <taxon>core chlorophytes</taxon>
        <taxon>Chlorodendrophyceae</taxon>
        <taxon>Chlorodendrales</taxon>
        <taxon>Chlorodendraceae</taxon>
        <taxon>Tetraselmis</taxon>
    </lineage>
</organism>
<name>A0A061RZA6_9CHLO</name>
<feature type="region of interest" description="Disordered" evidence="1">
    <location>
        <begin position="57"/>
        <end position="82"/>
    </location>
</feature>
<dbReference type="InterPro" id="IPR052636">
    <property type="entry name" value="UDP-D-xylose:L-fucose_XylT"/>
</dbReference>
<evidence type="ECO:0000256" key="1">
    <source>
        <dbReference type="SAM" id="MobiDB-lite"/>
    </source>
</evidence>
<sequence length="338" mass="37280">MPAEDTGSLQTLLLPRPAFPSYKETLDGAAEKTQALVLGADLSAPLEAVRSTLTKISAWQQPDSPPPPPLPRSVSAPRGVAPAPKQLTSRVVILSFTNRGALNWLWHLDRAIGRARFPTTLRMYVVGDETRQALVSSGLIPAECIRDGSVGTTLDASHSSKGFHYDSPGFNKLAAQRPRIILHAIKELERTAAEAVVYCDVDAVWKRDALPALERLAPTHDIAGSRDDYLVCTGFVMFRTRSADVISFLSEWEEKLSTGSKVNQYVFNELLKAQARKLSIQRLPHEQFPSGLEYFHKRRTHNATALVIHANYFQGQAAKRGKLKEAGLWQDVPHASQA</sequence>
<dbReference type="GO" id="GO:0005794">
    <property type="term" value="C:Golgi apparatus"/>
    <property type="evidence" value="ECO:0007669"/>
    <property type="project" value="TreeGrafter"/>
</dbReference>
<reference evidence="3" key="1">
    <citation type="submission" date="2014-05" db="EMBL/GenBank/DDBJ databases">
        <title>The transcriptome of the halophilic microalga Tetraselmis sp. GSL018 isolated from the Great Salt Lake, Utah.</title>
        <authorList>
            <person name="Jinkerson R.E."/>
            <person name="D'Adamo S."/>
            <person name="Posewitz M.C."/>
        </authorList>
    </citation>
    <scope>NUCLEOTIDE SEQUENCE</scope>
    <source>
        <strain evidence="3">GSL018</strain>
    </source>
</reference>
<gene>
    <name evidence="3" type="primary">RGXT</name>
    <name evidence="3" type="ORF">TSPGSL018_21468</name>
</gene>
<evidence type="ECO:0000259" key="2">
    <source>
        <dbReference type="Pfam" id="PF03407"/>
    </source>
</evidence>
<feature type="domain" description="Nucleotide-diphospho-sugar transferase" evidence="2">
    <location>
        <begin position="155"/>
        <end position="320"/>
    </location>
</feature>
<dbReference type="InterPro" id="IPR005069">
    <property type="entry name" value="Nucl-diP-sugar_transferase"/>
</dbReference>
<dbReference type="Pfam" id="PF03407">
    <property type="entry name" value="Nucleotid_trans"/>
    <property type="match status" value="1"/>
</dbReference>
<protein>
    <submittedName>
        <fullName evidence="3">Rhamnogalacturonan II specific xylosyltransferase</fullName>
    </submittedName>
</protein>
<proteinExistence type="predicted"/>
<dbReference type="AlphaFoldDB" id="A0A061RZA6"/>
<evidence type="ECO:0000313" key="3">
    <source>
        <dbReference type="EMBL" id="JAC76005.1"/>
    </source>
</evidence>
<keyword evidence="3" id="KW-0808">Transferase</keyword>
<dbReference type="PANTHER" id="PTHR47032">
    <property type="entry name" value="UDP-D-XYLOSE:L-FUCOSE ALPHA-1,3-D-XYLOSYLTRANSFERASE-RELATED"/>
    <property type="match status" value="1"/>
</dbReference>
<dbReference type="GO" id="GO:0016757">
    <property type="term" value="F:glycosyltransferase activity"/>
    <property type="evidence" value="ECO:0007669"/>
    <property type="project" value="TreeGrafter"/>
</dbReference>
<dbReference type="PANTHER" id="PTHR47032:SF1">
    <property type="entry name" value="UDP-D-XYLOSE:L-FUCOSE ALPHA-1,3-D-XYLOSYLTRANSFERASE-RELATED"/>
    <property type="match status" value="1"/>
</dbReference>
<dbReference type="EMBL" id="GBEZ01009592">
    <property type="protein sequence ID" value="JAC76005.1"/>
    <property type="molecule type" value="Transcribed_RNA"/>
</dbReference>